<organism evidence="13">
    <name type="scientific">Cyprideis torosa</name>
    <dbReference type="NCBI Taxonomy" id="163714"/>
    <lineage>
        <taxon>Eukaryota</taxon>
        <taxon>Metazoa</taxon>
        <taxon>Ecdysozoa</taxon>
        <taxon>Arthropoda</taxon>
        <taxon>Crustacea</taxon>
        <taxon>Oligostraca</taxon>
        <taxon>Ostracoda</taxon>
        <taxon>Podocopa</taxon>
        <taxon>Podocopida</taxon>
        <taxon>Cytherocopina</taxon>
        <taxon>Cytheroidea</taxon>
        <taxon>Cytherideidae</taxon>
        <taxon>Cyprideis</taxon>
    </lineage>
</organism>
<proteinExistence type="inferred from homology"/>
<dbReference type="OrthoDB" id="5867527at2759"/>
<evidence type="ECO:0000256" key="7">
    <source>
        <dbReference type="ARBA" id="ARBA00022949"/>
    </source>
</evidence>
<evidence type="ECO:0000256" key="5">
    <source>
        <dbReference type="ARBA" id="ARBA00022692"/>
    </source>
</evidence>
<dbReference type="AlphaFoldDB" id="A0A7R8WB25"/>
<dbReference type="GO" id="GO:0005243">
    <property type="term" value="F:gap junction channel activity"/>
    <property type="evidence" value="ECO:0007669"/>
    <property type="project" value="TreeGrafter"/>
</dbReference>
<comment type="function">
    <text evidence="12">Structural component of the gap junctions.</text>
</comment>
<keyword evidence="9 12" id="KW-0406">Ion transport</keyword>
<dbReference type="GO" id="GO:0034220">
    <property type="term" value="P:monoatomic ion transmembrane transport"/>
    <property type="evidence" value="ECO:0007669"/>
    <property type="project" value="UniProtKB-KW"/>
</dbReference>
<evidence type="ECO:0000256" key="10">
    <source>
        <dbReference type="ARBA" id="ARBA00023136"/>
    </source>
</evidence>
<sequence>MIGAFTKLSSLAKVQYNKIRVDNLVFKLHYKFTMYFLLGASVLVTMTTWIGEPIQCIHTQGVGDPKQFGKALQTYCWIMSTFTLPHLLDKEVGTEVPHAGVGPHTDEHEKTYHAYYQWVPFVLFFQGLVFYVPHWIWKAVENKRLQNIVVGLNNPTLKADEAKSKVNTLAQYMLNNLGRHQMFVILFGFCELLNLIHILMEIKITDAFLGHEFSDFGIETIKFTQEDYENRTDPLSRVFPLVTKCTWHMFGRSGTIEKYDAICVLALNIINEKIYIFLWFWFVLLSLISGIQLIYRITTFLLPQVRVWLIRFSSKTMKPGVIESLVSRLKVGDWFILYHLKQFVDPINFEKVVIELEQMLSPEQPGLMKTNRGHSIDMVDDSSSVSGDFNRKSGKPVPTVKRHGSMRPLLGRFFSKHSSS</sequence>
<comment type="subcellular location">
    <subcellularLocation>
        <location evidence="1">Cell junction</location>
        <location evidence="1">Gap junction</location>
    </subcellularLocation>
    <subcellularLocation>
        <location evidence="2 12">Cell membrane</location>
        <topology evidence="2 12">Multi-pass membrane protein</topology>
    </subcellularLocation>
</comment>
<evidence type="ECO:0000313" key="13">
    <source>
        <dbReference type="EMBL" id="CAD7228346.1"/>
    </source>
</evidence>
<dbReference type="PANTHER" id="PTHR11893">
    <property type="entry name" value="INNEXIN"/>
    <property type="match status" value="1"/>
</dbReference>
<keyword evidence="8 12" id="KW-1133">Transmembrane helix</keyword>
<evidence type="ECO:0000256" key="3">
    <source>
        <dbReference type="ARBA" id="ARBA00022448"/>
    </source>
</evidence>
<protein>
    <recommendedName>
        <fullName evidence="12">Innexin</fullName>
    </recommendedName>
</protein>
<evidence type="ECO:0000256" key="2">
    <source>
        <dbReference type="ARBA" id="ARBA00004651"/>
    </source>
</evidence>
<dbReference type="PANTHER" id="PTHR11893:SF41">
    <property type="entry name" value="INNEXIN INX2"/>
    <property type="match status" value="1"/>
</dbReference>
<reference evidence="13" key="1">
    <citation type="submission" date="2020-11" db="EMBL/GenBank/DDBJ databases">
        <authorList>
            <person name="Tran Van P."/>
        </authorList>
    </citation>
    <scope>NUCLEOTIDE SEQUENCE</scope>
</reference>
<comment type="similarity">
    <text evidence="12">Belongs to the pannexin family.</text>
</comment>
<dbReference type="EMBL" id="OB661493">
    <property type="protein sequence ID" value="CAD7228346.1"/>
    <property type="molecule type" value="Genomic_DNA"/>
</dbReference>
<feature type="transmembrane region" description="Helical" evidence="12">
    <location>
        <begin position="182"/>
        <end position="200"/>
    </location>
</feature>
<feature type="transmembrane region" description="Helical" evidence="12">
    <location>
        <begin position="274"/>
        <end position="295"/>
    </location>
</feature>
<feature type="transmembrane region" description="Helical" evidence="12">
    <location>
        <begin position="32"/>
        <end position="51"/>
    </location>
</feature>
<gene>
    <name evidence="12" type="primary">inx</name>
    <name evidence="13" type="ORF">CTOB1V02_LOCUS6232</name>
</gene>
<evidence type="ECO:0000256" key="9">
    <source>
        <dbReference type="ARBA" id="ARBA00023065"/>
    </source>
</evidence>
<dbReference type="PROSITE" id="PS51013">
    <property type="entry name" value="PANNEXIN"/>
    <property type="match status" value="1"/>
</dbReference>
<keyword evidence="6" id="KW-0303">Gap junction</keyword>
<evidence type="ECO:0000256" key="8">
    <source>
        <dbReference type="ARBA" id="ARBA00022989"/>
    </source>
</evidence>
<feature type="transmembrane region" description="Helical" evidence="12">
    <location>
        <begin position="115"/>
        <end position="137"/>
    </location>
</feature>
<accession>A0A7R8WB25</accession>
<keyword evidence="3 12" id="KW-0813">Transport</keyword>
<dbReference type="InterPro" id="IPR000990">
    <property type="entry name" value="Innexin"/>
</dbReference>
<keyword evidence="11 12" id="KW-0407">Ion channel</keyword>
<dbReference type="GO" id="GO:0007602">
    <property type="term" value="P:phototransduction"/>
    <property type="evidence" value="ECO:0007669"/>
    <property type="project" value="TreeGrafter"/>
</dbReference>
<evidence type="ECO:0000256" key="12">
    <source>
        <dbReference type="RuleBase" id="RU010713"/>
    </source>
</evidence>
<dbReference type="Pfam" id="PF00876">
    <property type="entry name" value="Innexin"/>
    <property type="match status" value="1"/>
</dbReference>
<evidence type="ECO:0000256" key="6">
    <source>
        <dbReference type="ARBA" id="ARBA00022868"/>
    </source>
</evidence>
<evidence type="ECO:0000256" key="4">
    <source>
        <dbReference type="ARBA" id="ARBA00022475"/>
    </source>
</evidence>
<dbReference type="PRINTS" id="PR01262">
    <property type="entry name" value="INNEXIN"/>
</dbReference>
<keyword evidence="5 12" id="KW-0812">Transmembrane</keyword>
<keyword evidence="4" id="KW-1003">Cell membrane</keyword>
<keyword evidence="10 12" id="KW-0472">Membrane</keyword>
<dbReference type="GO" id="GO:0005921">
    <property type="term" value="C:gap junction"/>
    <property type="evidence" value="ECO:0007669"/>
    <property type="project" value="UniProtKB-SubCell"/>
</dbReference>
<dbReference type="GO" id="GO:0005886">
    <property type="term" value="C:plasma membrane"/>
    <property type="evidence" value="ECO:0007669"/>
    <property type="project" value="UniProtKB-SubCell"/>
</dbReference>
<evidence type="ECO:0000256" key="1">
    <source>
        <dbReference type="ARBA" id="ARBA00004610"/>
    </source>
</evidence>
<name>A0A7R8WB25_9CRUS</name>
<keyword evidence="7" id="KW-0965">Cell junction</keyword>
<evidence type="ECO:0000256" key="11">
    <source>
        <dbReference type="ARBA" id="ARBA00023303"/>
    </source>
</evidence>